<evidence type="ECO:0000313" key="2">
    <source>
        <dbReference type="Proteomes" id="UP001249240"/>
    </source>
</evidence>
<organism evidence="1 2">
    <name type="scientific">Enterococcus raffinosus</name>
    <dbReference type="NCBI Taxonomy" id="71452"/>
    <lineage>
        <taxon>Bacteria</taxon>
        <taxon>Bacillati</taxon>
        <taxon>Bacillota</taxon>
        <taxon>Bacilli</taxon>
        <taxon>Lactobacillales</taxon>
        <taxon>Enterococcaceae</taxon>
        <taxon>Enterococcus</taxon>
    </lineage>
</organism>
<reference evidence="1" key="1">
    <citation type="submission" date="2023-03" db="EMBL/GenBank/DDBJ databases">
        <authorList>
            <person name="Shen W."/>
            <person name="Cai J."/>
        </authorList>
    </citation>
    <scope>NUCLEOTIDE SEQUENCE</scope>
    <source>
        <strain evidence="1">B646-2</strain>
    </source>
</reference>
<protein>
    <submittedName>
        <fullName evidence="1">Uncharacterized protein</fullName>
    </submittedName>
</protein>
<sequence length="104" mass="12302">MWKEVIQQKTVHNRILRNGLRLLHQYSWRQSKDKKALLEFSEQLQNVMQLHLETQNLVVGVPGFGKEVTLLELDEPNFVPHYKIEQILESTEGHFIKLKLIKTI</sequence>
<proteinExistence type="predicted"/>
<comment type="caution">
    <text evidence="1">The sequence shown here is derived from an EMBL/GenBank/DDBJ whole genome shotgun (WGS) entry which is preliminary data.</text>
</comment>
<dbReference type="EMBL" id="JARPXM010000009">
    <property type="protein sequence ID" value="MDT2538550.1"/>
    <property type="molecule type" value="Genomic_DNA"/>
</dbReference>
<accession>A0AAW8SUQ7</accession>
<dbReference type="AlphaFoldDB" id="A0AAW8SUQ7"/>
<evidence type="ECO:0000313" key="1">
    <source>
        <dbReference type="EMBL" id="MDT2538550.1"/>
    </source>
</evidence>
<name>A0AAW8SUQ7_9ENTE</name>
<dbReference type="Proteomes" id="UP001249240">
    <property type="component" value="Unassembled WGS sequence"/>
</dbReference>
<gene>
    <name evidence="1" type="ORF">P7D78_10450</name>
</gene>
<dbReference type="RefSeq" id="WP_010747355.1">
    <property type="nucleotide sequence ID" value="NZ_BAAAXM010000061.1"/>
</dbReference>